<evidence type="ECO:0000313" key="1">
    <source>
        <dbReference type="EMBL" id="PWH82014.1"/>
    </source>
</evidence>
<dbReference type="SUPFAM" id="SSF47226">
    <property type="entry name" value="Histidine-containing phosphotransfer domain, HPT domain"/>
    <property type="match status" value="1"/>
</dbReference>
<organism evidence="1 2">
    <name type="scientific">Algibacter marinivivus</name>
    <dbReference type="NCBI Taxonomy" id="2100723"/>
    <lineage>
        <taxon>Bacteria</taxon>
        <taxon>Pseudomonadati</taxon>
        <taxon>Bacteroidota</taxon>
        <taxon>Flavobacteriia</taxon>
        <taxon>Flavobacteriales</taxon>
        <taxon>Flavobacteriaceae</taxon>
        <taxon>Algibacter</taxon>
    </lineage>
</organism>
<accession>A0A2U2X2N9</accession>
<proteinExistence type="predicted"/>
<comment type="caution">
    <text evidence="1">The sequence shown here is derived from an EMBL/GenBank/DDBJ whole genome shotgun (WGS) entry which is preliminary data.</text>
</comment>
<gene>
    <name evidence="1" type="ORF">DIS18_12160</name>
</gene>
<reference evidence="1" key="1">
    <citation type="submission" date="2018-05" db="EMBL/GenBank/DDBJ databases">
        <title>Algibacter marinivivus sp. nov., isolated from sample around a algae.</title>
        <authorList>
            <person name="Zhong X."/>
        </authorList>
    </citation>
    <scope>NUCLEOTIDE SEQUENCE [LARGE SCALE GENOMIC DNA]</scope>
    <source>
        <strain evidence="1">ZY111</strain>
    </source>
</reference>
<evidence type="ECO:0000313" key="2">
    <source>
        <dbReference type="Proteomes" id="UP000245375"/>
    </source>
</evidence>
<dbReference type="InterPro" id="IPR036641">
    <property type="entry name" value="HPT_dom_sf"/>
</dbReference>
<sequence>MEQPNLSYINQLSGGDKTFEEKLISIIKLEFPEEKAIYYKNIESDNFKEAAENVHKLKHKISILGLEKSYEVAVDFENNLLEKSTTGKEEFDNIMQMITNFLTTL</sequence>
<dbReference type="GO" id="GO:0016301">
    <property type="term" value="F:kinase activity"/>
    <property type="evidence" value="ECO:0007669"/>
    <property type="project" value="UniProtKB-KW"/>
</dbReference>
<reference evidence="1" key="2">
    <citation type="submission" date="2018-05" db="EMBL/GenBank/DDBJ databases">
        <authorList>
            <person name="Lanie J.A."/>
            <person name="Ng W.-L."/>
            <person name="Kazmierczak K.M."/>
            <person name="Andrzejewski T.M."/>
            <person name="Davidsen T.M."/>
            <person name="Wayne K.J."/>
            <person name="Tettelin H."/>
            <person name="Glass J.I."/>
            <person name="Rusch D."/>
            <person name="Podicherti R."/>
            <person name="Tsui H.-C.T."/>
            <person name="Winkler M.E."/>
        </authorList>
    </citation>
    <scope>NUCLEOTIDE SEQUENCE [LARGE SCALE GENOMIC DNA]</scope>
    <source>
        <strain evidence="1">ZY111</strain>
    </source>
</reference>
<dbReference type="RefSeq" id="WP_109353354.1">
    <property type="nucleotide sequence ID" value="NZ_QFRI01000003.1"/>
</dbReference>
<protein>
    <submittedName>
        <fullName evidence="1">Histidine kinase</fullName>
    </submittedName>
</protein>
<dbReference type="GO" id="GO:0000160">
    <property type="term" value="P:phosphorelay signal transduction system"/>
    <property type="evidence" value="ECO:0007669"/>
    <property type="project" value="InterPro"/>
</dbReference>
<keyword evidence="1" id="KW-0808">Transferase</keyword>
<keyword evidence="2" id="KW-1185">Reference proteome</keyword>
<name>A0A2U2X2N9_9FLAO</name>
<dbReference type="Proteomes" id="UP000245375">
    <property type="component" value="Unassembled WGS sequence"/>
</dbReference>
<dbReference type="OrthoDB" id="1441381at2"/>
<dbReference type="AlphaFoldDB" id="A0A2U2X2N9"/>
<dbReference type="Gene3D" id="1.20.120.160">
    <property type="entry name" value="HPT domain"/>
    <property type="match status" value="1"/>
</dbReference>
<dbReference type="EMBL" id="QFRI01000003">
    <property type="protein sequence ID" value="PWH82014.1"/>
    <property type="molecule type" value="Genomic_DNA"/>
</dbReference>
<keyword evidence="1" id="KW-0418">Kinase</keyword>